<dbReference type="GO" id="GO:0000981">
    <property type="term" value="F:DNA-binding transcription factor activity, RNA polymerase II-specific"/>
    <property type="evidence" value="ECO:0007669"/>
    <property type="project" value="TreeGrafter"/>
</dbReference>
<protein>
    <submittedName>
        <fullName evidence="8">ETS translocation variant 5</fullName>
    </submittedName>
</protein>
<dbReference type="InterPro" id="IPR036390">
    <property type="entry name" value="WH_DNA-bd_sf"/>
</dbReference>
<dbReference type="InterPro" id="IPR046328">
    <property type="entry name" value="ETS_fam"/>
</dbReference>
<gene>
    <name evidence="8" type="ORF">N306_08723</name>
</gene>
<proteinExistence type="inferred from homology"/>
<name>A0A091XW53_OPIHO</name>
<evidence type="ECO:0000256" key="2">
    <source>
        <dbReference type="ARBA" id="ARBA00022553"/>
    </source>
</evidence>
<feature type="region of interest" description="Disordered" evidence="6">
    <location>
        <begin position="177"/>
        <end position="271"/>
    </location>
</feature>
<evidence type="ECO:0000313" key="9">
    <source>
        <dbReference type="Proteomes" id="UP000053605"/>
    </source>
</evidence>
<organism evidence="8 9">
    <name type="scientific">Opisthocomus hoazin</name>
    <name type="common">Hoatzin</name>
    <name type="synonym">Phasianus hoazin</name>
    <dbReference type="NCBI Taxonomy" id="30419"/>
    <lineage>
        <taxon>Eukaryota</taxon>
        <taxon>Metazoa</taxon>
        <taxon>Chordata</taxon>
        <taxon>Craniata</taxon>
        <taxon>Vertebrata</taxon>
        <taxon>Euteleostomi</taxon>
        <taxon>Archelosauria</taxon>
        <taxon>Archosauria</taxon>
        <taxon>Dinosauria</taxon>
        <taxon>Saurischia</taxon>
        <taxon>Theropoda</taxon>
        <taxon>Coelurosauria</taxon>
        <taxon>Aves</taxon>
        <taxon>Neognathae</taxon>
        <taxon>Neoaves</taxon>
        <taxon>Opisthocomiformes</taxon>
        <taxon>Opisthocomidae</taxon>
        <taxon>Opisthocomus</taxon>
    </lineage>
</organism>
<feature type="compositionally biased region" description="Pro residues" evidence="6">
    <location>
        <begin position="255"/>
        <end position="264"/>
    </location>
</feature>
<dbReference type="PhylomeDB" id="A0A091XW53"/>
<dbReference type="GO" id="GO:0043565">
    <property type="term" value="F:sequence-specific DNA binding"/>
    <property type="evidence" value="ECO:0007669"/>
    <property type="project" value="InterPro"/>
</dbReference>
<dbReference type="PANTHER" id="PTHR11849">
    <property type="entry name" value="ETS"/>
    <property type="match status" value="1"/>
</dbReference>
<evidence type="ECO:0000256" key="6">
    <source>
        <dbReference type="SAM" id="MobiDB-lite"/>
    </source>
</evidence>
<dbReference type="PROSITE" id="PS50061">
    <property type="entry name" value="ETS_DOMAIN_3"/>
    <property type="match status" value="1"/>
</dbReference>
<dbReference type="Proteomes" id="UP000053605">
    <property type="component" value="Unassembled WGS sequence"/>
</dbReference>
<feature type="region of interest" description="Disordered" evidence="6">
    <location>
        <begin position="1"/>
        <end position="31"/>
    </location>
</feature>
<keyword evidence="3 5" id="KW-0238">DNA-binding</keyword>
<dbReference type="AlphaFoldDB" id="A0A091XW53"/>
<dbReference type="InterPro" id="IPR006715">
    <property type="entry name" value="ETS_PEA3_N"/>
</dbReference>
<feature type="compositionally biased region" description="Basic and acidic residues" evidence="6">
    <location>
        <begin position="18"/>
        <end position="31"/>
    </location>
</feature>
<accession>A0A091XW53</accession>
<dbReference type="GO" id="GO:0030154">
    <property type="term" value="P:cell differentiation"/>
    <property type="evidence" value="ECO:0007669"/>
    <property type="project" value="TreeGrafter"/>
</dbReference>
<comment type="subcellular location">
    <subcellularLocation>
        <location evidence="5">Nucleus</location>
    </subcellularLocation>
</comment>
<keyword evidence="4 5" id="KW-0539">Nucleus</keyword>
<dbReference type="GO" id="GO:0005634">
    <property type="term" value="C:nucleus"/>
    <property type="evidence" value="ECO:0007669"/>
    <property type="project" value="UniProtKB-SubCell"/>
</dbReference>
<evidence type="ECO:0000256" key="1">
    <source>
        <dbReference type="ARBA" id="ARBA00005562"/>
    </source>
</evidence>
<keyword evidence="2" id="KW-0597">Phosphoprotein</keyword>
<dbReference type="STRING" id="30419.A0A091XW53"/>
<dbReference type="PROSITE" id="PS00345">
    <property type="entry name" value="ETS_DOMAIN_1"/>
    <property type="match status" value="1"/>
</dbReference>
<dbReference type="Pfam" id="PF00178">
    <property type="entry name" value="Ets"/>
    <property type="match status" value="1"/>
</dbReference>
<feature type="domain" description="ETS" evidence="7">
    <location>
        <begin position="346"/>
        <end position="382"/>
    </location>
</feature>
<dbReference type="Gene3D" id="1.10.10.10">
    <property type="entry name" value="Winged helix-like DNA-binding domain superfamily/Winged helix DNA-binding domain"/>
    <property type="match status" value="1"/>
</dbReference>
<dbReference type="SMART" id="SM00413">
    <property type="entry name" value="ETS"/>
    <property type="match status" value="1"/>
</dbReference>
<dbReference type="SUPFAM" id="SSF46785">
    <property type="entry name" value="Winged helix' DNA-binding domain"/>
    <property type="match status" value="1"/>
</dbReference>
<dbReference type="PRINTS" id="PR00454">
    <property type="entry name" value="ETSDOMAIN"/>
</dbReference>
<dbReference type="InterPro" id="IPR036388">
    <property type="entry name" value="WH-like_DNA-bd_sf"/>
</dbReference>
<evidence type="ECO:0000256" key="5">
    <source>
        <dbReference type="RuleBase" id="RU004019"/>
    </source>
</evidence>
<evidence type="ECO:0000256" key="4">
    <source>
        <dbReference type="ARBA" id="ARBA00023242"/>
    </source>
</evidence>
<evidence type="ECO:0000256" key="3">
    <source>
        <dbReference type="ARBA" id="ARBA00023125"/>
    </source>
</evidence>
<dbReference type="Pfam" id="PF04621">
    <property type="entry name" value="ETS_PEA3_N"/>
    <property type="match status" value="1"/>
</dbReference>
<evidence type="ECO:0000313" key="8">
    <source>
        <dbReference type="EMBL" id="KFR17126.1"/>
    </source>
</evidence>
<comment type="similarity">
    <text evidence="1 5">Belongs to the ETS family.</text>
</comment>
<dbReference type="EMBL" id="KK736084">
    <property type="protein sequence ID" value="KFR17126.1"/>
    <property type="molecule type" value="Genomic_DNA"/>
</dbReference>
<evidence type="ECO:0000259" key="7">
    <source>
        <dbReference type="PROSITE" id="PS50061"/>
    </source>
</evidence>
<dbReference type="GO" id="GO:0045893">
    <property type="term" value="P:positive regulation of DNA-templated transcription"/>
    <property type="evidence" value="ECO:0007669"/>
    <property type="project" value="UniProtKB-ARBA"/>
</dbReference>
<dbReference type="PANTHER" id="PTHR11849:SF160">
    <property type="entry name" value="ETS TRANSLOCATION VARIANT 5"/>
    <property type="match status" value="1"/>
</dbReference>
<sequence>MDGFYDQQVPFMGPGKSCAEEGRGRPGSDRKRKFLETDLAHDSEELFQDLSQLQEAWLAEGKSLPFAVPDDEQFVPDFQSDNPKASGLLCPAHKLSELQAVSIPLVSCPMAQGGSRCLWCPGSSPLTEQLLAWPGRVSSVAVVELPVPLLQPPCALCCSPLGSQQGTTLPPQQTFAVPRPPHPPMHMPKMMSENQYPAEHSTPPGPHGMSPCGGRAPEAPSQPTAEPLGPTAPRPAQGFKQEYHDPLYEHSGPSLPGPPGPGFQPPMGIKQEPRDYCIDSEVPNCQSSYLRGGVFPSSQDGFSYEKDTRLYFDDTCVVPERLEGSKVKQEPTLYREGPPYQRRGSLQLWQFLVTLLDDPANAHFIAWTGRGMEFKLIEPEEVQGVLPHFGVPWGWGWGRILVLPVQSQNGEKVQGTSHAASSSSQVAGERYVYKFVCDPDALFSMAYPDNQRPFLKTEPDCPVPEEETVPLTHFEDSPAYLLEMDPCGSLPYAEGFAY</sequence>
<reference evidence="8 9" key="1">
    <citation type="submission" date="2014-04" db="EMBL/GenBank/DDBJ databases">
        <title>Genome evolution of avian class.</title>
        <authorList>
            <person name="Zhang G."/>
            <person name="Li C."/>
        </authorList>
    </citation>
    <scope>NUCLEOTIDE SEQUENCE [LARGE SCALE GENOMIC DNA]</scope>
    <source>
        <strain evidence="8">BGI_N306</strain>
    </source>
</reference>
<dbReference type="InterPro" id="IPR000418">
    <property type="entry name" value="Ets_dom"/>
</dbReference>
<keyword evidence="9" id="KW-1185">Reference proteome</keyword>